<gene>
    <name evidence="1" type="ORF">BXP70_24210</name>
</gene>
<dbReference type="PANTHER" id="PTHR43102:SF2">
    <property type="entry name" value="GAF DOMAIN-CONTAINING PROTEIN"/>
    <property type="match status" value="1"/>
</dbReference>
<dbReference type="OrthoDB" id="9811889at2"/>
<dbReference type="InterPro" id="IPR029016">
    <property type="entry name" value="GAF-like_dom_sf"/>
</dbReference>
<sequence length="221" mass="24680">MPTLDPHAAVEAERLHALHAYDILHSAQEPFFDELTAFTAYLFSTPVARIAFVTQDQVWHKASEGMEAQETLPVTESLCSQVVQLDRPVAVLEELPFVPEVMRQRQVRLYAAALLRSPQGYGLGTLCVAGSVPRTFTKPEQAVLHDLAELVVGTLELRRQVLATEGPEAWSSRQAHLTEALREQLTLVRYLKARNPQELPVPPALLELVCQRLPHVLPRGE</sequence>
<keyword evidence="2" id="KW-1185">Reference proteome</keyword>
<organism evidence="1 2">
    <name type="scientific">Hymenobacter crusticola</name>
    <dbReference type="NCBI Taxonomy" id="1770526"/>
    <lineage>
        <taxon>Bacteria</taxon>
        <taxon>Pseudomonadati</taxon>
        <taxon>Bacteroidota</taxon>
        <taxon>Cytophagia</taxon>
        <taxon>Cytophagales</taxon>
        <taxon>Hymenobacteraceae</taxon>
        <taxon>Hymenobacter</taxon>
    </lineage>
</organism>
<evidence type="ECO:0000313" key="1">
    <source>
        <dbReference type="EMBL" id="OUJ70467.1"/>
    </source>
</evidence>
<dbReference type="PANTHER" id="PTHR43102">
    <property type="entry name" value="SLR1143 PROTEIN"/>
    <property type="match status" value="1"/>
</dbReference>
<dbReference type="EMBL" id="MTSE01000022">
    <property type="protein sequence ID" value="OUJ70467.1"/>
    <property type="molecule type" value="Genomic_DNA"/>
</dbReference>
<evidence type="ECO:0000313" key="2">
    <source>
        <dbReference type="Proteomes" id="UP000194873"/>
    </source>
</evidence>
<dbReference type="RefSeq" id="WP_086596696.1">
    <property type="nucleotide sequence ID" value="NZ_MTSE01000022.1"/>
</dbReference>
<dbReference type="Gene3D" id="3.30.450.40">
    <property type="match status" value="1"/>
</dbReference>
<accession>A0A2C9ZVK9</accession>
<name>A0A2C9ZVK9_9BACT</name>
<evidence type="ECO:0008006" key="3">
    <source>
        <dbReference type="Google" id="ProtNLM"/>
    </source>
</evidence>
<protein>
    <recommendedName>
        <fullName evidence="3">GAF domain-containing protein</fullName>
    </recommendedName>
</protein>
<dbReference type="Proteomes" id="UP000194873">
    <property type="component" value="Unassembled WGS sequence"/>
</dbReference>
<comment type="caution">
    <text evidence="1">The sequence shown here is derived from an EMBL/GenBank/DDBJ whole genome shotgun (WGS) entry which is preliminary data.</text>
</comment>
<reference evidence="1 2" key="1">
    <citation type="submission" date="2017-01" db="EMBL/GenBank/DDBJ databases">
        <title>A new Hymenobacter.</title>
        <authorList>
            <person name="Liang Y."/>
            <person name="Feng F."/>
        </authorList>
    </citation>
    <scope>NUCLEOTIDE SEQUENCE [LARGE SCALE GENOMIC DNA]</scope>
    <source>
        <strain evidence="1">MIMBbqt21</strain>
    </source>
</reference>
<dbReference type="AlphaFoldDB" id="A0A2C9ZVK9"/>
<proteinExistence type="predicted"/>
<dbReference type="SUPFAM" id="SSF55781">
    <property type="entry name" value="GAF domain-like"/>
    <property type="match status" value="1"/>
</dbReference>